<evidence type="ECO:0000313" key="4">
    <source>
        <dbReference type="Proteomes" id="UP001220610"/>
    </source>
</evidence>
<sequence>MNKFFLIALLGIGSSTGFGQVSKTDSLLRVLQTEIVRKEVYVQEREKRINQLRLALFLVDSSNFNGLFTLQSRIFDEYSAYKFDSAFAYARKMGELSEKFHKPEQLIWSKILVGNSFLHSGFYKEGFDIINKIDTNQLSKALKTHYLLLRARLNAGIGAYDNDGHFSKSYEQQSDRDFKDAAISSPPNDFDKTIDLAFLPDAQKAPHHTPEFFYKVIIDAQLPEHSIAMVATRISFAFEDEDRILFLALAAINDIRSSTKETLAIYLLGQELFKQGKTNDAYACLQEAAENARFYGARHRSAQIESLLPLVSGKLLDEQQHRTDQLLIGFLTFLIVAVILFFLLIIYRKQILRIKASETLIKEKNSELESVNKKLWESSKIKEELIGLFLKTCSSYIESLGKVKRETLHYIKLGKYKEVSQLLNNIPVAEEKGNLYNMLDTAFLKMFPNFIASFNALLKKEDQVWPKSGETLNATLRIFALMRLGITEQEAIAKILDYSVSTVYTYKMRIKSRALVGANEFEQKIMEIKFTDNG</sequence>
<dbReference type="InterPro" id="IPR045957">
    <property type="entry name" value="DUF6377"/>
</dbReference>
<dbReference type="Pfam" id="PF19904">
    <property type="entry name" value="DUF6377"/>
    <property type="match status" value="1"/>
</dbReference>
<reference evidence="3" key="1">
    <citation type="submission" date="2023-03" db="EMBL/GenBank/DDBJ databases">
        <title>Andean soil-derived lignocellulolytic bacterial consortium as a source of novel taxa and putative plastic-active enzymes.</title>
        <authorList>
            <person name="Diaz-Garcia L."/>
            <person name="Chuvochina M."/>
            <person name="Feuerriegel G."/>
            <person name="Bunk B."/>
            <person name="Sproer C."/>
            <person name="Streit W.R."/>
            <person name="Rodriguez L.M."/>
            <person name="Overmann J."/>
            <person name="Jimenez D.J."/>
        </authorList>
    </citation>
    <scope>NUCLEOTIDE SEQUENCE</scope>
    <source>
        <strain evidence="3">MAG 7</strain>
    </source>
</reference>
<keyword evidence="1" id="KW-1133">Transmembrane helix</keyword>
<accession>A0AAJ5X0C3</accession>
<dbReference type="EMBL" id="CP119311">
    <property type="protein sequence ID" value="WEK37770.1"/>
    <property type="molecule type" value="Genomic_DNA"/>
</dbReference>
<feature type="transmembrane region" description="Helical" evidence="1">
    <location>
        <begin position="326"/>
        <end position="347"/>
    </location>
</feature>
<dbReference type="AlphaFoldDB" id="A0AAJ5X0C3"/>
<protein>
    <submittedName>
        <fullName evidence="3">DUF6377 domain-containing protein</fullName>
    </submittedName>
</protein>
<proteinExistence type="predicted"/>
<keyword evidence="1" id="KW-0812">Transmembrane</keyword>
<dbReference type="Proteomes" id="UP001220610">
    <property type="component" value="Chromosome"/>
</dbReference>
<feature type="domain" description="DUF6377" evidence="2">
    <location>
        <begin position="254"/>
        <end position="493"/>
    </location>
</feature>
<evidence type="ECO:0000313" key="3">
    <source>
        <dbReference type="EMBL" id="WEK37770.1"/>
    </source>
</evidence>
<gene>
    <name evidence="3" type="ORF">P0Y53_09675</name>
</gene>
<organism evidence="3 4">
    <name type="scientific">Candidatus Pseudobacter hemicellulosilyticus</name>
    <dbReference type="NCBI Taxonomy" id="3121375"/>
    <lineage>
        <taxon>Bacteria</taxon>
        <taxon>Pseudomonadati</taxon>
        <taxon>Bacteroidota</taxon>
        <taxon>Chitinophagia</taxon>
        <taxon>Chitinophagales</taxon>
        <taxon>Chitinophagaceae</taxon>
        <taxon>Pseudobacter</taxon>
    </lineage>
</organism>
<name>A0AAJ5X0C3_9BACT</name>
<keyword evidence="1" id="KW-0472">Membrane</keyword>
<evidence type="ECO:0000256" key="1">
    <source>
        <dbReference type="SAM" id="Phobius"/>
    </source>
</evidence>
<evidence type="ECO:0000259" key="2">
    <source>
        <dbReference type="Pfam" id="PF19904"/>
    </source>
</evidence>